<sequence length="93" mass="10252">MLLIVGTYVGKLQIDDACSAPLSDDRTIPLSSAKTSRPGGQSVPHTMPMSFDTVNRLLLAQSHSLAQALFYARPPQPRLHEQTLMSISEIRYL</sequence>
<protein>
    <submittedName>
        <fullName evidence="2">Uncharacterized protein</fullName>
    </submittedName>
</protein>
<name>A0ABR5JQY8_9PSED</name>
<reference evidence="2 3" key="1">
    <citation type="submission" date="2014-12" db="EMBL/GenBank/DDBJ databases">
        <authorList>
            <person name="Baeyen S."/>
        </authorList>
    </citation>
    <scope>NUCLEOTIDE SEQUENCE [LARGE SCALE GENOMIC DNA]</scope>
    <source>
        <strain evidence="2 3">LMG 28496</strain>
    </source>
</reference>
<reference evidence="2 3" key="2">
    <citation type="submission" date="2015-09" db="EMBL/GenBank/DDBJ databases">
        <title>Genome analysis of Pseudomonas syringae pv. porri LMG.</title>
        <authorList>
            <person name="Rombouts S."/>
        </authorList>
    </citation>
    <scope>NUCLEOTIDE SEQUENCE [LARGE SCALE GENOMIC DNA]</scope>
    <source>
        <strain evidence="2 3">LMG 28496</strain>
    </source>
</reference>
<evidence type="ECO:0000313" key="3">
    <source>
        <dbReference type="Proteomes" id="UP000037201"/>
    </source>
</evidence>
<proteinExistence type="predicted"/>
<organism evidence="2 3">
    <name type="scientific">Pseudomonas coronafaciens pv. porri</name>
    <dbReference type="NCBI Taxonomy" id="83964"/>
    <lineage>
        <taxon>Bacteria</taxon>
        <taxon>Pseudomonadati</taxon>
        <taxon>Pseudomonadota</taxon>
        <taxon>Gammaproteobacteria</taxon>
        <taxon>Pseudomonadales</taxon>
        <taxon>Pseudomonadaceae</taxon>
        <taxon>Pseudomonas</taxon>
        <taxon>Pseudomonas coronafaciens</taxon>
    </lineage>
</organism>
<keyword evidence="3" id="KW-1185">Reference proteome</keyword>
<evidence type="ECO:0000313" key="2">
    <source>
        <dbReference type="EMBL" id="KOP59937.1"/>
    </source>
</evidence>
<accession>A0ABR5JQY8</accession>
<comment type="caution">
    <text evidence="2">The sequence shown here is derived from an EMBL/GenBank/DDBJ whole genome shotgun (WGS) entry which is preliminary data.</text>
</comment>
<dbReference type="Proteomes" id="UP000037201">
    <property type="component" value="Unassembled WGS sequence"/>
</dbReference>
<feature type="compositionally biased region" description="Polar residues" evidence="1">
    <location>
        <begin position="29"/>
        <end position="39"/>
    </location>
</feature>
<evidence type="ECO:0000256" key="1">
    <source>
        <dbReference type="SAM" id="MobiDB-lite"/>
    </source>
</evidence>
<gene>
    <name evidence="2" type="ORF">OX90_08720</name>
</gene>
<feature type="region of interest" description="Disordered" evidence="1">
    <location>
        <begin position="26"/>
        <end position="46"/>
    </location>
</feature>
<dbReference type="EMBL" id="JUEU01000091">
    <property type="protein sequence ID" value="KOP59937.1"/>
    <property type="molecule type" value="Genomic_DNA"/>
</dbReference>